<evidence type="ECO:0000259" key="2">
    <source>
        <dbReference type="PROSITE" id="PS50263"/>
    </source>
</evidence>
<dbReference type="EMBL" id="CABPST010000014">
    <property type="protein sequence ID" value="VVE90235.1"/>
    <property type="molecule type" value="Genomic_DNA"/>
</dbReference>
<organism evidence="3 4">
    <name type="scientific">Pandoraea bronchicola</name>
    <dbReference type="NCBI Taxonomy" id="2508287"/>
    <lineage>
        <taxon>Bacteria</taxon>
        <taxon>Pseudomonadati</taxon>
        <taxon>Pseudomonadota</taxon>
        <taxon>Betaproteobacteria</taxon>
        <taxon>Burkholderiales</taxon>
        <taxon>Burkholderiaceae</taxon>
        <taxon>Pandoraea</taxon>
    </lineage>
</organism>
<dbReference type="AlphaFoldDB" id="A0A5E5BZ35"/>
<evidence type="ECO:0000256" key="1">
    <source>
        <dbReference type="ARBA" id="ARBA00008129"/>
    </source>
</evidence>
<dbReference type="PANTHER" id="PTHR46044:SF1">
    <property type="entry name" value="CN HYDROLASE DOMAIN-CONTAINING PROTEIN"/>
    <property type="match status" value="1"/>
</dbReference>
<protein>
    <submittedName>
        <fullName evidence="3">2-oxoglutaramate amidase</fullName>
    </submittedName>
</protein>
<dbReference type="CDD" id="cd07564">
    <property type="entry name" value="nitrilases_CHs"/>
    <property type="match status" value="1"/>
</dbReference>
<dbReference type="PROSITE" id="PS50263">
    <property type="entry name" value="CN_HYDROLASE"/>
    <property type="match status" value="1"/>
</dbReference>
<dbReference type="GO" id="GO:0051410">
    <property type="term" value="P:detoxification of nitrogen compound"/>
    <property type="evidence" value="ECO:0007669"/>
    <property type="project" value="TreeGrafter"/>
</dbReference>
<proteinExistence type="inferred from homology"/>
<dbReference type="Proteomes" id="UP000382040">
    <property type="component" value="Unassembled WGS sequence"/>
</dbReference>
<dbReference type="InterPro" id="IPR000132">
    <property type="entry name" value="Nitrilase/CN_hydratase_CS"/>
</dbReference>
<dbReference type="PANTHER" id="PTHR46044">
    <property type="entry name" value="NITRILASE"/>
    <property type="match status" value="1"/>
</dbReference>
<comment type="similarity">
    <text evidence="1">Belongs to the carbon-nitrogen hydrolase superfamily. Nitrilase family.</text>
</comment>
<evidence type="ECO:0000313" key="4">
    <source>
        <dbReference type="Proteomes" id="UP000382040"/>
    </source>
</evidence>
<sequence length="329" mass="35745">MNESNMAAPWTASVIQGTPIPFDPHRTLAKVEDLVASAVSRSARLVVFPEAFVGGYPKGHVFGSYVGGRSDEGRDAYREYWESAIDVPGPCVDALAAIAANYGVHMVIGVIERDAGTLYCSVLFFGPAGDFLGKHRKLMPTGAERLVWGYGDGSTMPVLDTALGKLGAVICWENYMPMMRMAMYAKGIQLYCAPTADSRPTWVASMQHIAIEGRCYVLASNQFLRRGDFPDSYASLFGDDPDALVQAGGSCIVDPFGRILAGPAFGEEVILTAEIDLRNIARGKFDLDVTGHYSRPDIFRLTVDERRQAPVSVIPSTCQHDVNGGDRHQ</sequence>
<dbReference type="GO" id="GO:0000257">
    <property type="term" value="F:nitrilase activity"/>
    <property type="evidence" value="ECO:0007669"/>
    <property type="project" value="TreeGrafter"/>
</dbReference>
<accession>A0A5E5BZ35</accession>
<dbReference type="InterPro" id="IPR044149">
    <property type="entry name" value="Nitrilases_CHs"/>
</dbReference>
<dbReference type="InterPro" id="IPR003010">
    <property type="entry name" value="C-N_Hydrolase"/>
</dbReference>
<feature type="domain" description="CN hydrolase" evidence="2">
    <location>
        <begin position="10"/>
        <end position="277"/>
    </location>
</feature>
<gene>
    <name evidence="3" type="ORF">PBR20603_04216</name>
</gene>
<reference evidence="3 4" key="1">
    <citation type="submission" date="2019-08" db="EMBL/GenBank/DDBJ databases">
        <authorList>
            <person name="Peeters C."/>
        </authorList>
    </citation>
    <scope>NUCLEOTIDE SEQUENCE [LARGE SCALE GENOMIC DNA]</scope>
    <source>
        <strain evidence="3 4">LMG 20603</strain>
    </source>
</reference>
<dbReference type="Gene3D" id="3.60.110.10">
    <property type="entry name" value="Carbon-nitrogen hydrolase"/>
    <property type="match status" value="1"/>
</dbReference>
<dbReference type="InterPro" id="IPR036526">
    <property type="entry name" value="C-N_Hydrolase_sf"/>
</dbReference>
<dbReference type="Pfam" id="PF00795">
    <property type="entry name" value="CN_hydrolase"/>
    <property type="match status" value="1"/>
</dbReference>
<keyword evidence="4" id="KW-1185">Reference proteome</keyword>
<dbReference type="PROSITE" id="PS00921">
    <property type="entry name" value="NITRIL_CHT_2"/>
    <property type="match status" value="1"/>
</dbReference>
<dbReference type="GO" id="GO:0018822">
    <property type="term" value="F:nitrile hydratase activity"/>
    <property type="evidence" value="ECO:0007669"/>
    <property type="project" value="TreeGrafter"/>
</dbReference>
<dbReference type="SUPFAM" id="SSF56317">
    <property type="entry name" value="Carbon-nitrogen hydrolase"/>
    <property type="match status" value="1"/>
</dbReference>
<name>A0A5E5BZ35_9BURK</name>
<evidence type="ECO:0000313" key="3">
    <source>
        <dbReference type="EMBL" id="VVE90235.1"/>
    </source>
</evidence>